<evidence type="ECO:0000313" key="2">
    <source>
        <dbReference type="Proteomes" id="UP001196413"/>
    </source>
</evidence>
<dbReference type="AlphaFoldDB" id="A0AAD5QDX5"/>
<organism evidence="1 2">
    <name type="scientific">Parelaphostrongylus tenuis</name>
    <name type="common">Meningeal worm</name>
    <dbReference type="NCBI Taxonomy" id="148309"/>
    <lineage>
        <taxon>Eukaryota</taxon>
        <taxon>Metazoa</taxon>
        <taxon>Ecdysozoa</taxon>
        <taxon>Nematoda</taxon>
        <taxon>Chromadorea</taxon>
        <taxon>Rhabditida</taxon>
        <taxon>Rhabditina</taxon>
        <taxon>Rhabditomorpha</taxon>
        <taxon>Strongyloidea</taxon>
        <taxon>Metastrongylidae</taxon>
        <taxon>Parelaphostrongylus</taxon>
    </lineage>
</organism>
<comment type="caution">
    <text evidence="1">The sequence shown here is derived from an EMBL/GenBank/DDBJ whole genome shotgun (WGS) entry which is preliminary data.</text>
</comment>
<keyword evidence="2" id="KW-1185">Reference proteome</keyword>
<evidence type="ECO:0000313" key="1">
    <source>
        <dbReference type="EMBL" id="KAJ1348418.1"/>
    </source>
</evidence>
<reference evidence="1" key="1">
    <citation type="submission" date="2021-06" db="EMBL/GenBank/DDBJ databases">
        <title>Parelaphostrongylus tenuis whole genome reference sequence.</title>
        <authorList>
            <person name="Garwood T.J."/>
            <person name="Larsen P.A."/>
            <person name="Fountain-Jones N.M."/>
            <person name="Garbe J.R."/>
            <person name="Macchietto M.G."/>
            <person name="Kania S.A."/>
            <person name="Gerhold R.W."/>
            <person name="Richards J.E."/>
            <person name="Wolf T.M."/>
        </authorList>
    </citation>
    <scope>NUCLEOTIDE SEQUENCE</scope>
    <source>
        <strain evidence="1">MNPRO001-30</strain>
        <tissue evidence="1">Meninges</tissue>
    </source>
</reference>
<proteinExistence type="predicted"/>
<gene>
    <name evidence="1" type="ORF">KIN20_003714</name>
</gene>
<sequence>MELGLWLNLRVFVARQPVGVEHVNMSESERCDDENDKETEFDKFFTIGQELIDDIITIIENEGCGSLLEQSLQSPHDFPRINPFNESNTRTSKHLETIIDDIITNIPSNFICENVENGKNGALSHVIGGDLISDASCEMSCSEMRPSSNDHYQEHLEIREETLLFTDDGNRPYSPVARHSYQRSSDSGDRLRLERFSTDNSCIDLGVFSTEGSIAGTPVEKVFPKDILSSSSIADQLHRRFKERSASVDMLENEITRGSSFVDNGVQSGIEIPSGADCAKSGSSCYNVFDLDNVEFETTSLSGMQNSKYIRRKPYGSSTSSNPQSLLSRSLIGSQVSSSSSSLQVTRSSVRLAQKQSIDEMKRVGTPRIIEVLRVRIRCVHGVHVNRAISVLAKLDSRQIHYSGALHFHNSPSCLDEFTFDVSAPFASLHIIILQGARVTEKVPRPLGRVTIRRADVVKYSGQELSLPLQVVSKNREVTGQICIDIKRHGTTFGIRVVDHCGLSVKSHTNCIC</sequence>
<dbReference type="EMBL" id="JAHQIW010000501">
    <property type="protein sequence ID" value="KAJ1348418.1"/>
    <property type="molecule type" value="Genomic_DNA"/>
</dbReference>
<protein>
    <submittedName>
        <fullName evidence="1">Uncharacterized protein</fullName>
    </submittedName>
</protein>
<accession>A0AAD5QDX5</accession>
<dbReference type="Proteomes" id="UP001196413">
    <property type="component" value="Unassembled WGS sequence"/>
</dbReference>
<name>A0AAD5QDX5_PARTN</name>